<dbReference type="PANTHER" id="PTHR43866:SF3">
    <property type="entry name" value="METHYLMALONATE-SEMIALDEHYDE DEHYDROGENASE [ACYLATING], MITOCHONDRIAL"/>
    <property type="match status" value="1"/>
</dbReference>
<keyword evidence="9" id="KW-1185">Reference proteome</keyword>
<dbReference type="Pfam" id="PF00172">
    <property type="entry name" value="Zn_clus"/>
    <property type="match status" value="1"/>
</dbReference>
<feature type="region of interest" description="Disordered" evidence="6">
    <location>
        <begin position="127"/>
        <end position="151"/>
    </location>
</feature>
<dbReference type="Pfam" id="PF11951">
    <property type="entry name" value="Fungal_trans_2"/>
    <property type="match status" value="1"/>
</dbReference>
<evidence type="ECO:0000256" key="2">
    <source>
        <dbReference type="ARBA" id="ARBA00013048"/>
    </source>
</evidence>
<dbReference type="Gene3D" id="4.10.240.10">
    <property type="entry name" value="Zn(2)-C6 fungal-type DNA-binding domain"/>
    <property type="match status" value="1"/>
</dbReference>
<dbReference type="GO" id="GO:0006210">
    <property type="term" value="P:thymine catabolic process"/>
    <property type="evidence" value="ECO:0007669"/>
    <property type="project" value="TreeGrafter"/>
</dbReference>
<dbReference type="FunFam" id="3.40.309.10:FF:000002">
    <property type="entry name" value="Methylmalonate-semialdehyde dehydrogenase (Acylating)"/>
    <property type="match status" value="1"/>
</dbReference>
<dbReference type="InterPro" id="IPR016160">
    <property type="entry name" value="Ald_DH_CS_CYS"/>
</dbReference>
<dbReference type="InterPro" id="IPR036864">
    <property type="entry name" value="Zn2-C6_fun-type_DNA-bd_sf"/>
</dbReference>
<dbReference type="AlphaFoldDB" id="A0A5N5CXQ5"/>
<dbReference type="InterPro" id="IPR010061">
    <property type="entry name" value="MeMal-semiAld_DH"/>
</dbReference>
<dbReference type="InterPro" id="IPR015590">
    <property type="entry name" value="Aldehyde_DH_dom"/>
</dbReference>
<reference evidence="8 9" key="1">
    <citation type="journal article" date="2019" name="Sci. Rep.">
        <title>A multi-omics analysis of the grapevine pathogen Lasiodiplodia theobromae reveals that temperature affects the expression of virulence- and pathogenicity-related genes.</title>
        <authorList>
            <person name="Felix C."/>
            <person name="Meneses R."/>
            <person name="Goncalves M.F.M."/>
            <person name="Tilleman L."/>
            <person name="Duarte A.S."/>
            <person name="Jorrin-Novo J.V."/>
            <person name="Van de Peer Y."/>
            <person name="Deforce D."/>
            <person name="Van Nieuwerburgh F."/>
            <person name="Esteves A.C."/>
            <person name="Alves A."/>
        </authorList>
    </citation>
    <scope>NUCLEOTIDE SEQUENCE [LARGE SCALE GENOMIC DNA]</scope>
    <source>
        <strain evidence="8 9">LA-SOL3</strain>
    </source>
</reference>
<dbReference type="PROSITE" id="PS00070">
    <property type="entry name" value="ALDEHYDE_DEHYDR_CYS"/>
    <property type="match status" value="1"/>
</dbReference>
<dbReference type="OrthoDB" id="310895at2759"/>
<dbReference type="GO" id="GO:0006574">
    <property type="term" value="P:L-valine catabolic process"/>
    <property type="evidence" value="ECO:0007669"/>
    <property type="project" value="TreeGrafter"/>
</dbReference>
<proteinExistence type="inferred from homology"/>
<dbReference type="NCBIfam" id="TIGR01722">
    <property type="entry name" value="MMSDH"/>
    <property type="match status" value="1"/>
</dbReference>
<dbReference type="SUPFAM" id="SSF57701">
    <property type="entry name" value="Zn2/Cys6 DNA-binding domain"/>
    <property type="match status" value="1"/>
</dbReference>
<dbReference type="Gene3D" id="3.40.309.10">
    <property type="entry name" value="Aldehyde Dehydrogenase, Chain A, domain 2"/>
    <property type="match status" value="1"/>
</dbReference>
<gene>
    <name evidence="8" type="primary">Aldh6a1</name>
    <name evidence="8" type="ORF">DBV05_g11172</name>
</gene>
<dbReference type="EMBL" id="VCHE01000149">
    <property type="protein sequence ID" value="KAB2570145.1"/>
    <property type="molecule type" value="Genomic_DNA"/>
</dbReference>
<keyword evidence="3" id="KW-0560">Oxidoreductase</keyword>
<dbReference type="InterPro" id="IPR016163">
    <property type="entry name" value="Ald_DH_C"/>
</dbReference>
<dbReference type="Gene3D" id="3.40.605.10">
    <property type="entry name" value="Aldehyde Dehydrogenase, Chain A, domain 1"/>
    <property type="match status" value="1"/>
</dbReference>
<evidence type="ECO:0000313" key="9">
    <source>
        <dbReference type="Proteomes" id="UP000325902"/>
    </source>
</evidence>
<name>A0A5N5CXQ5_9PEZI</name>
<dbReference type="GO" id="GO:0008270">
    <property type="term" value="F:zinc ion binding"/>
    <property type="evidence" value="ECO:0007669"/>
    <property type="project" value="InterPro"/>
</dbReference>
<evidence type="ECO:0000256" key="5">
    <source>
        <dbReference type="ARBA" id="ARBA00023242"/>
    </source>
</evidence>
<dbReference type="SUPFAM" id="SSF53720">
    <property type="entry name" value="ALDH-like"/>
    <property type="match status" value="1"/>
</dbReference>
<dbReference type="InterPro" id="IPR016161">
    <property type="entry name" value="Ald_DH/histidinol_DH"/>
</dbReference>
<dbReference type="CDD" id="cd07085">
    <property type="entry name" value="ALDH_F6_MMSDH"/>
    <property type="match status" value="1"/>
</dbReference>
<keyword evidence="4" id="KW-0520">NAD</keyword>
<dbReference type="FunFam" id="3.40.605.10:FF:000003">
    <property type="entry name" value="Methylmalonate-semialdehyde dehydrogenase [acylating]"/>
    <property type="match status" value="1"/>
</dbReference>
<dbReference type="PROSITE" id="PS50048">
    <property type="entry name" value="ZN2_CY6_FUNGAL_2"/>
    <property type="match status" value="1"/>
</dbReference>
<dbReference type="InterPro" id="IPR016162">
    <property type="entry name" value="Ald_DH_N"/>
</dbReference>
<sequence length="1130" mass="124490">MAQRTPVPRSRTFTGCGTCRARHLKCDEARPVCNSCRRNNLPCQGYAAQLLWMPDSNGSDKLDQPAAMFRRTLFNESDRSQMSLELQQSTGGRPAMDLLLHLDLESERLERRDVDASVTVGPFHAFRVFDPPPRAQPPNGSPPTSDGSDHVIEEVPPHDPSLLDCDVDDILNIYPTEHDDPVLFMAQPSPSQQFPQLEMPLPVDTAVDHDSSMMAIESFAHQLTIPPSMPQGGASREHALPADASFILRYCRATTNTSTYRTRVSPWEKSFMPCAVETFGELTLWNTTSCARFTVFYAVLAATAFRIHRSNRNSSDSHWLNSGKEYQQIAKKFLKEALMTEVAGPSQGKYNELLLAVLSMATASAFYEPRAIRVLLHDAERLIRLRGIPEPHKSFELRLLHHMYTHIRIIAESTCVCSESISGQGIGNRQNYQASEDISTLRAFRLTEDRLNTHLDPSQEKPAQLGYNDIHLEMTGKWNKTMYPEMYGVPESLMTWLAQTISLANDKKRLESIAATDCRVSAALARHTKTLEQNIWSWSPSPATRDRNPMALALHEVLLLYFYRRIYNVNAMILQEFVRKTFDHLLSCATEGLYDQDFAILVSWSVFIAACEAATPELQEEARRCLSIVKEGSVFFASDNKAVPSKATKWIDVHDPATNNVVTRVPESTDEELREAVKSAEAAFPAWRDTTILRRQQIMFNYVRLIRENWDRLAASITLEQGKTFADARGDVLRGLQVAETACGITTQMTGEVLEVAKDMETRSYREPLGVVAAICPFNFPAMIPLWSIPGATITGNCIIVKPSERDPGAALILAELAKEAGFPDGVVNIIHGTHRAVNFILNEPAIKAVSFVGGNKAGEYIYTRASANGKRVQANLGAKNHAVVLPDSNKNDTLNAIAGAAFGAAGQRCMALSTVILTGKETQAWLPDLVARAKALKVDGGFEEGADLGPVISPESKARIEALIASAEAEGARVVLDGRNYKPAKYPNGNFVAPTVIAGVKPHMKCYTEEIFGPVLLVMETESLDEAIDLINANPFGNGVACFTNSGPSAEYFRKKIEAGQVGINVPLPVPLPMFSFTGNKKSIAGGGISTFYGKPALNFYTQTKTVTALWKSSDAIATKAAVEMPTQS</sequence>
<feature type="compositionally biased region" description="Pro residues" evidence="6">
    <location>
        <begin position="130"/>
        <end position="141"/>
    </location>
</feature>
<dbReference type="PANTHER" id="PTHR43866">
    <property type="entry name" value="MALONATE-SEMIALDEHYDE DEHYDROGENASE"/>
    <property type="match status" value="1"/>
</dbReference>
<evidence type="ECO:0000256" key="3">
    <source>
        <dbReference type="ARBA" id="ARBA00023002"/>
    </source>
</evidence>
<keyword evidence="5" id="KW-0539">Nucleus</keyword>
<comment type="similarity">
    <text evidence="1">Belongs to the aldehyde dehydrogenase family.</text>
</comment>
<dbReference type="GO" id="GO:0005739">
    <property type="term" value="C:mitochondrion"/>
    <property type="evidence" value="ECO:0007669"/>
    <property type="project" value="TreeGrafter"/>
</dbReference>
<dbReference type="GO" id="GO:0000981">
    <property type="term" value="F:DNA-binding transcription factor activity, RNA polymerase II-specific"/>
    <property type="evidence" value="ECO:0007669"/>
    <property type="project" value="InterPro"/>
</dbReference>
<feature type="domain" description="Zn(2)-C6 fungal-type" evidence="7">
    <location>
        <begin position="15"/>
        <end position="43"/>
    </location>
</feature>
<dbReference type="SMART" id="SM00066">
    <property type="entry name" value="GAL4"/>
    <property type="match status" value="1"/>
</dbReference>
<evidence type="ECO:0000256" key="1">
    <source>
        <dbReference type="ARBA" id="ARBA00009986"/>
    </source>
</evidence>
<evidence type="ECO:0000256" key="6">
    <source>
        <dbReference type="SAM" id="MobiDB-lite"/>
    </source>
</evidence>
<dbReference type="Proteomes" id="UP000325902">
    <property type="component" value="Unassembled WGS sequence"/>
</dbReference>
<organism evidence="8 9">
    <name type="scientific">Lasiodiplodia theobromae</name>
    <dbReference type="NCBI Taxonomy" id="45133"/>
    <lineage>
        <taxon>Eukaryota</taxon>
        <taxon>Fungi</taxon>
        <taxon>Dikarya</taxon>
        <taxon>Ascomycota</taxon>
        <taxon>Pezizomycotina</taxon>
        <taxon>Dothideomycetes</taxon>
        <taxon>Dothideomycetes incertae sedis</taxon>
        <taxon>Botryosphaeriales</taxon>
        <taxon>Botryosphaeriaceae</taxon>
        <taxon>Lasiodiplodia</taxon>
    </lineage>
</organism>
<dbReference type="Pfam" id="PF00171">
    <property type="entry name" value="Aldedh"/>
    <property type="match status" value="1"/>
</dbReference>
<evidence type="ECO:0000256" key="4">
    <source>
        <dbReference type="ARBA" id="ARBA00023027"/>
    </source>
</evidence>
<dbReference type="InterPro" id="IPR001138">
    <property type="entry name" value="Zn2Cys6_DnaBD"/>
</dbReference>
<dbReference type="InterPro" id="IPR021858">
    <property type="entry name" value="Fun_TF"/>
</dbReference>
<dbReference type="CDD" id="cd00067">
    <property type="entry name" value="GAL4"/>
    <property type="match status" value="1"/>
</dbReference>
<dbReference type="GO" id="GO:0004491">
    <property type="term" value="F:methylmalonate-semialdehyde dehydrogenase (acylating, NAD) activity"/>
    <property type="evidence" value="ECO:0007669"/>
    <property type="project" value="UniProtKB-EC"/>
</dbReference>
<protein>
    <recommendedName>
        <fullName evidence="2">methylmalonate-semialdehyde dehydrogenase (CoA acylating)</fullName>
        <ecNumber evidence="2">1.2.1.27</ecNumber>
    </recommendedName>
</protein>
<evidence type="ECO:0000259" key="7">
    <source>
        <dbReference type="PROSITE" id="PS50048"/>
    </source>
</evidence>
<dbReference type="PROSITE" id="PS00463">
    <property type="entry name" value="ZN2_CY6_FUNGAL_1"/>
    <property type="match status" value="1"/>
</dbReference>
<accession>A0A5N5CXQ5</accession>
<evidence type="ECO:0000313" key="8">
    <source>
        <dbReference type="EMBL" id="KAB2570145.1"/>
    </source>
</evidence>
<comment type="caution">
    <text evidence="8">The sequence shown here is derived from an EMBL/GenBank/DDBJ whole genome shotgun (WGS) entry which is preliminary data.</text>
</comment>
<dbReference type="EC" id="1.2.1.27" evidence="2"/>